<comment type="caution">
    <text evidence="1">The sequence shown here is derived from an EMBL/GenBank/DDBJ whole genome shotgun (WGS) entry which is preliminary data.</text>
</comment>
<dbReference type="Proteomes" id="UP000774326">
    <property type="component" value="Unassembled WGS sequence"/>
</dbReference>
<dbReference type="EMBL" id="JAEUBG010000835">
    <property type="protein sequence ID" value="KAH3687450.1"/>
    <property type="molecule type" value="Genomic_DNA"/>
</dbReference>
<sequence length="111" mass="11290">MSTATGLPEGKDDCLVERLERIELDAVDAVVGAAVAVVDTEEYALNCMNMTVVVAAALVVVVDSLVTSDDAVDAAVDAAADAVAPVAAESAVCTDCTPELQQDWSVCLCGS</sequence>
<proteinExistence type="predicted"/>
<name>A0A9P8QD16_WICPI</name>
<gene>
    <name evidence="1" type="ORF">WICPIJ_001560</name>
</gene>
<dbReference type="AlphaFoldDB" id="A0A9P8QD16"/>
<reference evidence="1" key="2">
    <citation type="submission" date="2021-01" db="EMBL/GenBank/DDBJ databases">
        <authorList>
            <person name="Schikora-Tamarit M.A."/>
        </authorList>
    </citation>
    <scope>NUCLEOTIDE SEQUENCE</scope>
    <source>
        <strain evidence="1">CBS2887</strain>
    </source>
</reference>
<protein>
    <submittedName>
        <fullName evidence="1">Uncharacterized protein</fullName>
    </submittedName>
</protein>
<accession>A0A9P8QD16</accession>
<keyword evidence="2" id="KW-1185">Reference proteome</keyword>
<evidence type="ECO:0000313" key="1">
    <source>
        <dbReference type="EMBL" id="KAH3687450.1"/>
    </source>
</evidence>
<evidence type="ECO:0000313" key="2">
    <source>
        <dbReference type="Proteomes" id="UP000774326"/>
    </source>
</evidence>
<reference evidence="1" key="1">
    <citation type="journal article" date="2021" name="Open Biol.">
        <title>Shared evolutionary footprints suggest mitochondrial oxidative damage underlies multiple complex I losses in fungi.</title>
        <authorList>
            <person name="Schikora-Tamarit M.A."/>
            <person name="Marcet-Houben M."/>
            <person name="Nosek J."/>
            <person name="Gabaldon T."/>
        </authorList>
    </citation>
    <scope>NUCLEOTIDE SEQUENCE</scope>
    <source>
        <strain evidence="1">CBS2887</strain>
    </source>
</reference>
<organism evidence="1 2">
    <name type="scientific">Wickerhamomyces pijperi</name>
    <name type="common">Yeast</name>
    <name type="synonym">Pichia pijperi</name>
    <dbReference type="NCBI Taxonomy" id="599730"/>
    <lineage>
        <taxon>Eukaryota</taxon>
        <taxon>Fungi</taxon>
        <taxon>Dikarya</taxon>
        <taxon>Ascomycota</taxon>
        <taxon>Saccharomycotina</taxon>
        <taxon>Saccharomycetes</taxon>
        <taxon>Phaffomycetales</taxon>
        <taxon>Wickerhamomycetaceae</taxon>
        <taxon>Wickerhamomyces</taxon>
    </lineage>
</organism>